<name>A0A2M4CFY6_9DIPT</name>
<dbReference type="EMBL" id="GGFJ01015004">
    <property type="protein sequence ID" value="MBW64145.1"/>
    <property type="molecule type" value="Transcribed_RNA"/>
</dbReference>
<accession>A0A2M4CFY6</accession>
<organism evidence="2">
    <name type="scientific">Anopheles marajoara</name>
    <dbReference type="NCBI Taxonomy" id="58244"/>
    <lineage>
        <taxon>Eukaryota</taxon>
        <taxon>Metazoa</taxon>
        <taxon>Ecdysozoa</taxon>
        <taxon>Arthropoda</taxon>
        <taxon>Hexapoda</taxon>
        <taxon>Insecta</taxon>
        <taxon>Pterygota</taxon>
        <taxon>Neoptera</taxon>
        <taxon>Endopterygota</taxon>
        <taxon>Diptera</taxon>
        <taxon>Nematocera</taxon>
        <taxon>Culicoidea</taxon>
        <taxon>Culicidae</taxon>
        <taxon>Anophelinae</taxon>
        <taxon>Anopheles</taxon>
    </lineage>
</organism>
<proteinExistence type="predicted"/>
<dbReference type="AlphaFoldDB" id="A0A2M4CFY6"/>
<reference evidence="2" key="1">
    <citation type="submission" date="2018-01" db="EMBL/GenBank/DDBJ databases">
        <title>An insight into the sialome of Amazonian anophelines.</title>
        <authorList>
            <person name="Ribeiro J.M."/>
            <person name="Scarpassa V."/>
            <person name="Calvo E."/>
        </authorList>
    </citation>
    <scope>NUCLEOTIDE SEQUENCE</scope>
    <source>
        <tissue evidence="2">Salivary glands</tissue>
    </source>
</reference>
<keyword evidence="1" id="KW-0732">Signal</keyword>
<evidence type="ECO:0000256" key="1">
    <source>
        <dbReference type="SAM" id="SignalP"/>
    </source>
</evidence>
<sequence>MKGLQGFFLFWLAWVWVCVWRVDSRLPAAEIFALGARFGFALLEHVFLLSRVWRLLHRYICCSYGC</sequence>
<protein>
    <submittedName>
        <fullName evidence="2">Putative secreted protein</fullName>
    </submittedName>
</protein>
<feature type="chain" id="PRO_5014986280" evidence="1">
    <location>
        <begin position="25"/>
        <end position="66"/>
    </location>
</feature>
<feature type="signal peptide" evidence="1">
    <location>
        <begin position="1"/>
        <end position="24"/>
    </location>
</feature>
<evidence type="ECO:0000313" key="2">
    <source>
        <dbReference type="EMBL" id="MBW64145.1"/>
    </source>
</evidence>